<dbReference type="FunFam" id="3.20.20.70:FF:000030">
    <property type="entry name" value="Nicotinate-nucleotide pyrophosphorylase, carboxylating"/>
    <property type="match status" value="1"/>
</dbReference>
<comment type="similarity">
    <text evidence="3 12">Belongs to the NadC/ModD family.</text>
</comment>
<dbReference type="FunFam" id="3.90.1170.20:FF:000001">
    <property type="entry name" value="Nicotinate-nucleotide diphosphorylase (Carboxylating)"/>
    <property type="match status" value="1"/>
</dbReference>
<keyword evidence="14" id="KW-0175">Coiled coil</keyword>
<proteinExistence type="inferred from homology"/>
<feature type="binding site" evidence="13">
    <location>
        <position position="97"/>
    </location>
    <ligand>
        <name>substrate</name>
    </ligand>
</feature>
<evidence type="ECO:0000256" key="2">
    <source>
        <dbReference type="ARBA" id="ARBA00004893"/>
    </source>
</evidence>
<dbReference type="EC" id="2.4.2.19" evidence="5"/>
<dbReference type="InterPro" id="IPR013785">
    <property type="entry name" value="Aldolase_TIM"/>
</dbReference>
<dbReference type="SUPFAM" id="SSF51690">
    <property type="entry name" value="Nicotinate/Quinolinate PRTase C-terminal domain-like"/>
    <property type="match status" value="1"/>
</dbReference>
<feature type="binding site" evidence="13">
    <location>
        <position position="164"/>
    </location>
    <ligand>
        <name>substrate</name>
    </ligand>
</feature>
<dbReference type="Pfam" id="PF01729">
    <property type="entry name" value="QRPTase_C"/>
    <property type="match status" value="1"/>
</dbReference>
<protein>
    <recommendedName>
        <fullName evidence="11">Probable nicotinate-nucleotide pyrophosphorylase [carboxylating]</fullName>
        <ecNumber evidence="5">2.4.2.19</ecNumber>
    </recommendedName>
    <alternativeName>
        <fullName evidence="9">Quinolinate phosphoribosyltransferase [decarboxylating]</fullName>
    </alternativeName>
</protein>
<dbReference type="NCBIfam" id="TIGR00078">
    <property type="entry name" value="nadC"/>
    <property type="match status" value="1"/>
</dbReference>
<evidence type="ECO:0000256" key="6">
    <source>
        <dbReference type="ARBA" id="ARBA00022642"/>
    </source>
</evidence>
<keyword evidence="8 12" id="KW-0808">Transferase</keyword>
<evidence type="ECO:0000256" key="9">
    <source>
        <dbReference type="ARBA" id="ARBA00033102"/>
    </source>
</evidence>
<feature type="domain" description="Quinolinate phosphoribosyl transferase N-terminal" evidence="16">
    <location>
        <begin position="23"/>
        <end position="107"/>
    </location>
</feature>
<dbReference type="Gene3D" id="3.20.20.70">
    <property type="entry name" value="Aldolase class I"/>
    <property type="match status" value="1"/>
</dbReference>
<dbReference type="InterPro" id="IPR036068">
    <property type="entry name" value="Nicotinate_pribotase-like_C"/>
</dbReference>
<evidence type="ECO:0000259" key="16">
    <source>
        <dbReference type="Pfam" id="PF02749"/>
    </source>
</evidence>
<dbReference type="GO" id="GO:0009435">
    <property type="term" value="P:NAD+ biosynthetic process"/>
    <property type="evidence" value="ECO:0007669"/>
    <property type="project" value="InterPro"/>
</dbReference>
<feature type="domain" description="Quinolinate phosphoribosyl transferase C-terminal" evidence="15">
    <location>
        <begin position="110"/>
        <end position="273"/>
    </location>
</feature>
<feature type="binding site" evidence="13">
    <location>
        <begin position="258"/>
        <end position="260"/>
    </location>
    <ligand>
        <name>substrate</name>
    </ligand>
</feature>
<organism evidence="17 18">
    <name type="scientific">Cycloclasticus pugetii</name>
    <dbReference type="NCBI Taxonomy" id="34068"/>
    <lineage>
        <taxon>Bacteria</taxon>
        <taxon>Pseudomonadati</taxon>
        <taxon>Pseudomonadota</taxon>
        <taxon>Gammaproteobacteria</taxon>
        <taxon>Thiotrichales</taxon>
        <taxon>Piscirickettsiaceae</taxon>
        <taxon>Cycloclasticus</taxon>
    </lineage>
</organism>
<accession>A0AB33Z4A1</accession>
<dbReference type="InterPro" id="IPR037128">
    <property type="entry name" value="Quinolinate_PRibosylTase_N_sf"/>
</dbReference>
<feature type="coiled-coil region" evidence="14">
    <location>
        <begin position="187"/>
        <end position="214"/>
    </location>
</feature>
<evidence type="ECO:0000256" key="3">
    <source>
        <dbReference type="ARBA" id="ARBA00009400"/>
    </source>
</evidence>
<sequence length="278" mass="29836">MLDPKIIDEDVCRFLAEDVGSGDLTALVIPEEKLAKATILTREAMLVCGQAWVNAVFKKLDEKVVIDWQFKEGEQAYAGDTLCYLSGSARALLTGERAALNMLQTLSATASLAKQFAKAVEGTSATVLDTRKTIPGLRLAQKYAVRCGGASNHRVGLYDGMLIKENHIMAAGSIAKAVAAARLSSSLVDVEVEVENLDEVKQALEAKADILLLDNFTLEQLREAVELNKGVAKLEASGNVNLSTIRDIAKTGVDFISVGALTKNIQAVDLSMRVDLEA</sequence>
<dbReference type="InterPro" id="IPR027277">
    <property type="entry name" value="NadC/ModD"/>
</dbReference>
<dbReference type="CDD" id="cd01572">
    <property type="entry name" value="QPRTase"/>
    <property type="match status" value="1"/>
</dbReference>
<feature type="binding site" evidence="13">
    <location>
        <begin position="237"/>
        <end position="239"/>
    </location>
    <ligand>
        <name>substrate</name>
    </ligand>
</feature>
<comment type="function">
    <text evidence="1">Involved in the catabolism of quinolinic acid (QA).</text>
</comment>
<dbReference type="GO" id="GO:0034213">
    <property type="term" value="P:quinolinate catabolic process"/>
    <property type="evidence" value="ECO:0007669"/>
    <property type="project" value="TreeGrafter"/>
</dbReference>
<dbReference type="Pfam" id="PF02749">
    <property type="entry name" value="QRPTase_N"/>
    <property type="match status" value="1"/>
</dbReference>
<keyword evidence="18" id="KW-1185">Reference proteome</keyword>
<dbReference type="InterPro" id="IPR022412">
    <property type="entry name" value="Quinolinate_PRibosylTrfase_N"/>
</dbReference>
<dbReference type="GO" id="GO:0005737">
    <property type="term" value="C:cytoplasm"/>
    <property type="evidence" value="ECO:0007669"/>
    <property type="project" value="TreeGrafter"/>
</dbReference>
<dbReference type="PANTHER" id="PTHR32179">
    <property type="entry name" value="NICOTINATE-NUCLEOTIDE PYROPHOSPHORYLASE [CARBOXYLATING]"/>
    <property type="match status" value="1"/>
</dbReference>
<evidence type="ECO:0000256" key="10">
    <source>
        <dbReference type="ARBA" id="ARBA00047445"/>
    </source>
</evidence>
<evidence type="ECO:0000256" key="1">
    <source>
        <dbReference type="ARBA" id="ARBA00003237"/>
    </source>
</evidence>
<comment type="subunit">
    <text evidence="4">Hexamer formed by 3 homodimers.</text>
</comment>
<evidence type="ECO:0000256" key="13">
    <source>
        <dbReference type="PIRSR" id="PIRSR006250-1"/>
    </source>
</evidence>
<dbReference type="RefSeq" id="WP_015005383.1">
    <property type="nucleotide sequence ID" value="NZ_JBLWZB010000002.1"/>
</dbReference>
<evidence type="ECO:0000259" key="15">
    <source>
        <dbReference type="Pfam" id="PF01729"/>
    </source>
</evidence>
<dbReference type="AlphaFoldDB" id="A0AB33Z4A1"/>
<evidence type="ECO:0000256" key="4">
    <source>
        <dbReference type="ARBA" id="ARBA00011218"/>
    </source>
</evidence>
<evidence type="ECO:0000256" key="14">
    <source>
        <dbReference type="SAM" id="Coils"/>
    </source>
</evidence>
<evidence type="ECO:0000313" key="18">
    <source>
        <dbReference type="Proteomes" id="UP000015462"/>
    </source>
</evidence>
<evidence type="ECO:0000256" key="8">
    <source>
        <dbReference type="ARBA" id="ARBA00022679"/>
    </source>
</evidence>
<dbReference type="SUPFAM" id="SSF54675">
    <property type="entry name" value="Nicotinate/Quinolinate PRTase N-terminal domain-like"/>
    <property type="match status" value="1"/>
</dbReference>
<keyword evidence="7 12" id="KW-0328">Glycosyltransferase</keyword>
<keyword evidence="6" id="KW-0662">Pyridine nucleotide biosynthesis</keyword>
<dbReference type="EMBL" id="ASHL01000001">
    <property type="protein sequence ID" value="EPD14249.1"/>
    <property type="molecule type" value="Genomic_DNA"/>
</dbReference>
<dbReference type="PIRSF" id="PIRSF006250">
    <property type="entry name" value="NadC_ModD"/>
    <property type="match status" value="1"/>
</dbReference>
<comment type="caution">
    <text evidence="17">The sequence shown here is derived from an EMBL/GenBank/DDBJ whole genome shotgun (WGS) entry which is preliminary data.</text>
</comment>
<dbReference type="Proteomes" id="UP000015462">
    <property type="component" value="Unassembled WGS sequence"/>
</dbReference>
<dbReference type="Gene3D" id="3.90.1170.20">
    <property type="entry name" value="Quinolinate phosphoribosyl transferase, N-terminal domain"/>
    <property type="match status" value="1"/>
</dbReference>
<evidence type="ECO:0000256" key="11">
    <source>
        <dbReference type="ARBA" id="ARBA00069173"/>
    </source>
</evidence>
<dbReference type="PANTHER" id="PTHR32179:SF3">
    <property type="entry name" value="NICOTINATE-NUCLEOTIDE PYROPHOSPHORYLASE [CARBOXYLATING]"/>
    <property type="match status" value="1"/>
</dbReference>
<evidence type="ECO:0000256" key="5">
    <source>
        <dbReference type="ARBA" id="ARBA00011944"/>
    </source>
</evidence>
<dbReference type="GO" id="GO:0004514">
    <property type="term" value="F:nicotinate-nucleotide diphosphorylase (carboxylating) activity"/>
    <property type="evidence" value="ECO:0007669"/>
    <property type="project" value="UniProtKB-EC"/>
</dbReference>
<reference evidence="17 18" key="1">
    <citation type="journal article" date="2013" name="Genome Announc.">
        <title>Genome Sequence of the Pyrene- and Fluoranthene-Degrading Bacterium Cycloclasticus sp. Strain PY97M.</title>
        <authorList>
            <person name="Cui Z."/>
            <person name="Xu G."/>
            <person name="Li Q."/>
            <person name="Gao W."/>
            <person name="Zheng L."/>
        </authorList>
    </citation>
    <scope>NUCLEOTIDE SEQUENCE [LARGE SCALE GENOMIC DNA]</scope>
    <source>
        <strain evidence="17 18">PY97M</strain>
    </source>
</reference>
<evidence type="ECO:0000313" key="17">
    <source>
        <dbReference type="EMBL" id="EPD14249.1"/>
    </source>
</evidence>
<name>A0AB33Z4A1_9GAMM</name>
<feature type="binding site" evidence="13">
    <location>
        <position position="154"/>
    </location>
    <ligand>
        <name>substrate</name>
    </ligand>
</feature>
<feature type="binding site" evidence="13">
    <location>
        <begin position="130"/>
        <end position="132"/>
    </location>
    <ligand>
        <name>substrate</name>
    </ligand>
</feature>
<comment type="catalytic activity">
    <reaction evidence="10">
        <text>nicotinate beta-D-ribonucleotide + CO2 + diphosphate = quinolinate + 5-phospho-alpha-D-ribose 1-diphosphate + 2 H(+)</text>
        <dbReference type="Rhea" id="RHEA:12733"/>
        <dbReference type="ChEBI" id="CHEBI:15378"/>
        <dbReference type="ChEBI" id="CHEBI:16526"/>
        <dbReference type="ChEBI" id="CHEBI:29959"/>
        <dbReference type="ChEBI" id="CHEBI:33019"/>
        <dbReference type="ChEBI" id="CHEBI:57502"/>
        <dbReference type="ChEBI" id="CHEBI:58017"/>
        <dbReference type="EC" id="2.4.2.19"/>
    </reaction>
</comment>
<dbReference type="InterPro" id="IPR002638">
    <property type="entry name" value="Quinolinate_PRibosylTrfase_C"/>
</dbReference>
<gene>
    <name evidence="17" type="ORF">L196_02090</name>
</gene>
<comment type="pathway">
    <text evidence="2">Cofactor biosynthesis; NAD(+) biosynthesis; nicotinate D-ribonucleotide from quinolinate: step 1/1.</text>
</comment>
<feature type="binding site" evidence="13">
    <location>
        <position position="214"/>
    </location>
    <ligand>
        <name>substrate</name>
    </ligand>
</feature>
<feature type="binding site" evidence="13">
    <location>
        <position position="193"/>
    </location>
    <ligand>
        <name>substrate</name>
    </ligand>
</feature>
<evidence type="ECO:0000256" key="12">
    <source>
        <dbReference type="PIRNR" id="PIRNR006250"/>
    </source>
</evidence>
<dbReference type="InterPro" id="IPR004393">
    <property type="entry name" value="NadC"/>
</dbReference>
<evidence type="ECO:0000256" key="7">
    <source>
        <dbReference type="ARBA" id="ARBA00022676"/>
    </source>
</evidence>